<feature type="coiled-coil region" evidence="1">
    <location>
        <begin position="29"/>
        <end position="70"/>
    </location>
</feature>
<dbReference type="PANTHER" id="PTHR23313:SF0">
    <property type="entry name" value="TESTIS-EXPRESSED PROTEIN 9"/>
    <property type="match status" value="1"/>
</dbReference>
<reference evidence="3" key="1">
    <citation type="submission" date="2023-07" db="EMBL/GenBank/DDBJ databases">
        <authorList>
            <person name="Stuckert A."/>
        </authorList>
    </citation>
    <scope>NUCLEOTIDE SEQUENCE</scope>
</reference>
<keyword evidence="1" id="KW-0175">Coiled coil</keyword>
<dbReference type="PANTHER" id="PTHR23313">
    <property type="entry name" value="TSEC1-RELATED"/>
    <property type="match status" value="1"/>
</dbReference>
<name>A0ABN9MA79_9NEOB</name>
<dbReference type="Proteomes" id="UP001176940">
    <property type="component" value="Unassembled WGS sequence"/>
</dbReference>
<evidence type="ECO:0000313" key="3">
    <source>
        <dbReference type="EMBL" id="CAJ0963055.1"/>
    </source>
</evidence>
<dbReference type="EMBL" id="CAUEEQ010056556">
    <property type="protein sequence ID" value="CAJ0963055.1"/>
    <property type="molecule type" value="Genomic_DNA"/>
</dbReference>
<comment type="caution">
    <text evidence="3">The sequence shown here is derived from an EMBL/GenBank/DDBJ whole genome shotgun (WGS) entry which is preliminary data.</text>
</comment>
<evidence type="ECO:0000256" key="2">
    <source>
        <dbReference type="SAM" id="MobiDB-lite"/>
    </source>
</evidence>
<accession>A0ABN9MA79</accession>
<proteinExistence type="predicted"/>
<protein>
    <submittedName>
        <fullName evidence="3">Uncharacterized protein</fullName>
    </submittedName>
</protein>
<sequence>MAETRRAAAVSSKIKKNKGVGPPAVMTVKKTTQEKLLAREEEYKRLNAELEAKTAELVREAEEVMREQQQILSRPALSQVKLFDEDEDENLRKLLSPEVPALTLSHVKTDGKTGTKSSARNRPHTATNAKKQAPRPRPKTADVRTASDVAIPSDIVDFSLAKTINKIESKLEAGEVPENAEDDVIPGINNDIGAVPQRFKKFTIHGNISNLFGCGQWRKIDERL</sequence>
<evidence type="ECO:0000313" key="4">
    <source>
        <dbReference type="Proteomes" id="UP001176940"/>
    </source>
</evidence>
<feature type="region of interest" description="Disordered" evidence="2">
    <location>
        <begin position="1"/>
        <end position="23"/>
    </location>
</feature>
<evidence type="ECO:0000256" key="1">
    <source>
        <dbReference type="SAM" id="Coils"/>
    </source>
</evidence>
<organism evidence="3 4">
    <name type="scientific">Ranitomeya imitator</name>
    <name type="common">mimic poison frog</name>
    <dbReference type="NCBI Taxonomy" id="111125"/>
    <lineage>
        <taxon>Eukaryota</taxon>
        <taxon>Metazoa</taxon>
        <taxon>Chordata</taxon>
        <taxon>Craniata</taxon>
        <taxon>Vertebrata</taxon>
        <taxon>Euteleostomi</taxon>
        <taxon>Amphibia</taxon>
        <taxon>Batrachia</taxon>
        <taxon>Anura</taxon>
        <taxon>Neobatrachia</taxon>
        <taxon>Hyloidea</taxon>
        <taxon>Dendrobatidae</taxon>
        <taxon>Dendrobatinae</taxon>
        <taxon>Ranitomeya</taxon>
    </lineage>
</organism>
<gene>
    <name evidence="3" type="ORF">RIMI_LOCUS18493327</name>
</gene>
<feature type="compositionally biased region" description="Polar residues" evidence="2">
    <location>
        <begin position="114"/>
        <end position="130"/>
    </location>
</feature>
<feature type="region of interest" description="Disordered" evidence="2">
    <location>
        <begin position="105"/>
        <end position="144"/>
    </location>
</feature>
<keyword evidence="4" id="KW-1185">Reference proteome</keyword>